<evidence type="ECO:0000313" key="2">
    <source>
        <dbReference type="Proteomes" id="UP001519460"/>
    </source>
</evidence>
<name>A0ABD0J356_9CAEN</name>
<keyword evidence="2" id="KW-1185">Reference proteome</keyword>
<reference evidence="1 2" key="1">
    <citation type="journal article" date="2023" name="Sci. Data">
        <title>Genome assembly of the Korean intertidal mud-creeper Batillaria attramentaria.</title>
        <authorList>
            <person name="Patra A.K."/>
            <person name="Ho P.T."/>
            <person name="Jun S."/>
            <person name="Lee S.J."/>
            <person name="Kim Y."/>
            <person name="Won Y.J."/>
        </authorList>
    </citation>
    <scope>NUCLEOTIDE SEQUENCE [LARGE SCALE GENOMIC DNA]</scope>
    <source>
        <strain evidence="1">Wonlab-2016</strain>
    </source>
</reference>
<proteinExistence type="predicted"/>
<organism evidence="1 2">
    <name type="scientific">Batillaria attramentaria</name>
    <dbReference type="NCBI Taxonomy" id="370345"/>
    <lineage>
        <taxon>Eukaryota</taxon>
        <taxon>Metazoa</taxon>
        <taxon>Spiralia</taxon>
        <taxon>Lophotrochozoa</taxon>
        <taxon>Mollusca</taxon>
        <taxon>Gastropoda</taxon>
        <taxon>Caenogastropoda</taxon>
        <taxon>Sorbeoconcha</taxon>
        <taxon>Cerithioidea</taxon>
        <taxon>Batillariidae</taxon>
        <taxon>Batillaria</taxon>
    </lineage>
</organism>
<gene>
    <name evidence="1" type="ORF">BaRGS_00039539</name>
</gene>
<comment type="caution">
    <text evidence="1">The sequence shown here is derived from an EMBL/GenBank/DDBJ whole genome shotgun (WGS) entry which is preliminary data.</text>
</comment>
<evidence type="ECO:0000313" key="1">
    <source>
        <dbReference type="EMBL" id="KAK7455050.1"/>
    </source>
</evidence>
<dbReference type="EMBL" id="JACVVK020000698">
    <property type="protein sequence ID" value="KAK7455050.1"/>
    <property type="molecule type" value="Genomic_DNA"/>
</dbReference>
<accession>A0ABD0J356</accession>
<protein>
    <submittedName>
        <fullName evidence="1">Uncharacterized protein</fullName>
    </submittedName>
</protein>
<sequence length="91" mass="9798">MRIRLLRQFELKTEDKTHLHSQLSPSLLVVTVSRLGRGGLSHNAAVWRTCQLLNTGVATLTALPLQDSSGLPPLSLSLSPSISPPVVQSFG</sequence>
<dbReference type="AlphaFoldDB" id="A0ABD0J356"/>
<dbReference type="Proteomes" id="UP001519460">
    <property type="component" value="Unassembled WGS sequence"/>
</dbReference>